<name>A0AAE9MII8_9GAMM</name>
<sequence>MSHAIPQAQLNSSTLEAEIQCGSHAGVCHAYVTLLFYTVVMVAQKEEVKRLQSASEVGR</sequence>
<organism evidence="1 2">
    <name type="scientific">Aeromonas encheleia</name>
    <dbReference type="NCBI Taxonomy" id="73010"/>
    <lineage>
        <taxon>Bacteria</taxon>
        <taxon>Pseudomonadati</taxon>
        <taxon>Pseudomonadota</taxon>
        <taxon>Gammaproteobacteria</taxon>
        <taxon>Aeromonadales</taxon>
        <taxon>Aeromonadaceae</taxon>
        <taxon>Aeromonas</taxon>
    </lineage>
</organism>
<accession>A0AAE9MII8</accession>
<evidence type="ECO:0000313" key="1">
    <source>
        <dbReference type="EMBL" id="USV58347.1"/>
    </source>
</evidence>
<reference evidence="1" key="1">
    <citation type="submission" date="2022-06" db="EMBL/GenBank/DDBJ databases">
        <title>Complete Genome of Aeromonas sp. Strain SOD01 Isolated from an Urban Freshwater Stream.</title>
        <authorList>
            <person name="Williams L.E."/>
            <person name="Brysgel T."/>
            <person name="Capestro E.M."/>
            <person name="Foltz G.V."/>
            <person name="Gardner A.E."/>
            <person name="Ingrassia J."/>
            <person name="Peterson E."/>
            <person name="Arruda J."/>
            <person name="Flaherty I."/>
            <person name="Hunt M."/>
            <person name="Pappas G."/>
            <person name="Ramsaran S."/>
            <person name="Rocha M."/>
        </authorList>
    </citation>
    <scope>NUCLEOTIDE SEQUENCE</scope>
    <source>
        <strain evidence="1">SOD01</strain>
    </source>
</reference>
<dbReference type="Proteomes" id="UP001056890">
    <property type="component" value="Chromosome"/>
</dbReference>
<proteinExistence type="predicted"/>
<dbReference type="AlphaFoldDB" id="A0AAE9MII8"/>
<dbReference type="EMBL" id="CP099717">
    <property type="protein sequence ID" value="USV58347.1"/>
    <property type="molecule type" value="Genomic_DNA"/>
</dbReference>
<dbReference type="RefSeq" id="WP_218390025.1">
    <property type="nucleotide sequence ID" value="NZ_CP099717.1"/>
</dbReference>
<protein>
    <submittedName>
        <fullName evidence="1">Uncharacterized protein</fullName>
    </submittedName>
</protein>
<evidence type="ECO:0000313" key="2">
    <source>
        <dbReference type="Proteomes" id="UP001056890"/>
    </source>
</evidence>
<keyword evidence="2" id="KW-1185">Reference proteome</keyword>
<gene>
    <name evidence="1" type="ORF">NHF51_04030</name>
</gene>